<accession>A0AAW2YTK4</accession>
<dbReference type="AlphaFoldDB" id="A0AAW2YTK4"/>
<evidence type="ECO:0000313" key="2">
    <source>
        <dbReference type="EMBL" id="KAL0479954.1"/>
    </source>
</evidence>
<sequence>MSHIDSIARLLQYRMAESGEHAPNSIRRHMSMPTVGTHPTIVLNGSSVVNNTNRSLTPTSVFQQNKRKFEEVESNNMDYKRPRVDDTHLQLPQINVKRRSPYPYSVNLSPHTENKVLNLVANSVRDGDMSPNSIYQNIQHQLERASLSGQSGDACIISDEERSPDKIDATQPTKKDLSASNGSISNDYKYLVNMGRRPRKNKKVEPEDKFVTKFSLRS</sequence>
<dbReference type="Proteomes" id="UP001431209">
    <property type="component" value="Unassembled WGS sequence"/>
</dbReference>
<evidence type="ECO:0000313" key="3">
    <source>
        <dbReference type="Proteomes" id="UP001431209"/>
    </source>
</evidence>
<name>A0AAW2YTK4_9EUKA</name>
<reference evidence="2 3" key="1">
    <citation type="submission" date="2024-03" db="EMBL/GenBank/DDBJ databases">
        <title>The Acrasis kona genome and developmental transcriptomes reveal deep origins of eukaryotic multicellular pathways.</title>
        <authorList>
            <person name="Sheikh S."/>
            <person name="Fu C.-J."/>
            <person name="Brown M.W."/>
            <person name="Baldauf S.L."/>
        </authorList>
    </citation>
    <scope>NUCLEOTIDE SEQUENCE [LARGE SCALE GENOMIC DNA]</scope>
    <source>
        <strain evidence="2 3">ATCC MYA-3509</strain>
    </source>
</reference>
<proteinExistence type="predicted"/>
<feature type="region of interest" description="Disordered" evidence="1">
    <location>
        <begin position="195"/>
        <end position="218"/>
    </location>
</feature>
<feature type="region of interest" description="Disordered" evidence="1">
    <location>
        <begin position="158"/>
        <end position="182"/>
    </location>
</feature>
<protein>
    <submittedName>
        <fullName evidence="2">Developmentally-regulated protein</fullName>
    </submittedName>
</protein>
<organism evidence="2 3">
    <name type="scientific">Acrasis kona</name>
    <dbReference type="NCBI Taxonomy" id="1008807"/>
    <lineage>
        <taxon>Eukaryota</taxon>
        <taxon>Discoba</taxon>
        <taxon>Heterolobosea</taxon>
        <taxon>Tetramitia</taxon>
        <taxon>Eutetramitia</taxon>
        <taxon>Acrasidae</taxon>
        <taxon>Acrasis</taxon>
    </lineage>
</organism>
<keyword evidence="3" id="KW-1185">Reference proteome</keyword>
<dbReference type="EMBL" id="JAOPGA020000612">
    <property type="protein sequence ID" value="KAL0479954.1"/>
    <property type="molecule type" value="Genomic_DNA"/>
</dbReference>
<gene>
    <name evidence="2" type="ORF">AKO1_007490</name>
</gene>
<comment type="caution">
    <text evidence="2">The sequence shown here is derived from an EMBL/GenBank/DDBJ whole genome shotgun (WGS) entry which is preliminary data.</text>
</comment>
<feature type="compositionally biased region" description="Basic and acidic residues" evidence="1">
    <location>
        <begin position="159"/>
        <end position="177"/>
    </location>
</feature>
<evidence type="ECO:0000256" key="1">
    <source>
        <dbReference type="SAM" id="MobiDB-lite"/>
    </source>
</evidence>